<dbReference type="InterPro" id="IPR037647">
    <property type="entry name" value="HIRIP3"/>
</dbReference>
<feature type="compositionally biased region" description="Basic and acidic residues" evidence="5">
    <location>
        <begin position="284"/>
        <end position="310"/>
    </location>
</feature>
<dbReference type="PANTHER" id="PTHR15410:SF2">
    <property type="entry name" value="HIRA-INTERACTING PROTEIN 3"/>
    <property type="match status" value="1"/>
</dbReference>
<proteinExistence type="predicted"/>
<name>A0A1Q3EM70_LENED</name>
<feature type="domain" description="DEK-C" evidence="7">
    <location>
        <begin position="210"/>
        <end position="272"/>
    </location>
</feature>
<feature type="compositionally biased region" description="Acidic residues" evidence="5">
    <location>
        <begin position="274"/>
        <end position="283"/>
    </location>
</feature>
<feature type="compositionally biased region" description="Basic and acidic residues" evidence="5">
    <location>
        <begin position="162"/>
        <end position="172"/>
    </location>
</feature>
<keyword evidence="8" id="KW-0436">Ligase</keyword>
<organism evidence="8 9">
    <name type="scientific">Lentinula edodes</name>
    <name type="common">Shiitake mushroom</name>
    <name type="synonym">Lentinus edodes</name>
    <dbReference type="NCBI Taxonomy" id="5353"/>
    <lineage>
        <taxon>Eukaryota</taxon>
        <taxon>Fungi</taxon>
        <taxon>Dikarya</taxon>
        <taxon>Basidiomycota</taxon>
        <taxon>Agaricomycotina</taxon>
        <taxon>Agaricomycetes</taxon>
        <taxon>Agaricomycetidae</taxon>
        <taxon>Agaricales</taxon>
        <taxon>Marasmiineae</taxon>
        <taxon>Omphalotaceae</taxon>
        <taxon>Lentinula</taxon>
    </lineage>
</organism>
<evidence type="ECO:0000313" key="8">
    <source>
        <dbReference type="EMBL" id="GAW08299.1"/>
    </source>
</evidence>
<reference evidence="8 9" key="2">
    <citation type="submission" date="2017-02" db="EMBL/GenBank/DDBJ databases">
        <title>A genome survey and senescence transcriptome analysis in Lentinula edodes.</title>
        <authorList>
            <person name="Sakamoto Y."/>
            <person name="Nakade K."/>
            <person name="Sato S."/>
            <person name="Yoshida Y."/>
            <person name="Miyazaki K."/>
            <person name="Natsume S."/>
            <person name="Konno N."/>
        </authorList>
    </citation>
    <scope>NUCLEOTIDE SEQUENCE [LARGE SCALE GENOMIC DNA]</scope>
    <source>
        <strain evidence="8 9">NBRC 111202</strain>
    </source>
</reference>
<protein>
    <submittedName>
        <fullName evidence="8">E3 ubiquitin isg15 ligase trim25-like</fullName>
    </submittedName>
</protein>
<evidence type="ECO:0000259" key="6">
    <source>
        <dbReference type="PROSITE" id="PS50089"/>
    </source>
</evidence>
<dbReference type="SMART" id="SM00184">
    <property type="entry name" value="RING"/>
    <property type="match status" value="1"/>
</dbReference>
<dbReference type="Pfam" id="PF13920">
    <property type="entry name" value="zf-C3HC4_3"/>
    <property type="match status" value="1"/>
</dbReference>
<dbReference type="SUPFAM" id="SSF57850">
    <property type="entry name" value="RING/U-box"/>
    <property type="match status" value="1"/>
</dbReference>
<feature type="compositionally biased region" description="Low complexity" evidence="5">
    <location>
        <begin position="366"/>
        <end position="376"/>
    </location>
</feature>
<dbReference type="PROSITE" id="PS50089">
    <property type="entry name" value="ZF_RING_2"/>
    <property type="match status" value="1"/>
</dbReference>
<dbReference type="STRING" id="5353.A0A1Q3EM70"/>
<evidence type="ECO:0000256" key="2">
    <source>
        <dbReference type="ARBA" id="ARBA00022771"/>
    </source>
</evidence>
<evidence type="ECO:0000256" key="4">
    <source>
        <dbReference type="PROSITE-ProRule" id="PRU00175"/>
    </source>
</evidence>
<keyword evidence="2 4" id="KW-0863">Zinc-finger</keyword>
<dbReference type="InterPro" id="IPR001841">
    <property type="entry name" value="Znf_RING"/>
</dbReference>
<dbReference type="EMBL" id="BDGU01000623">
    <property type="protein sequence ID" value="GAW08299.1"/>
    <property type="molecule type" value="Genomic_DNA"/>
</dbReference>
<dbReference type="PROSITE" id="PS00518">
    <property type="entry name" value="ZF_RING_1"/>
    <property type="match status" value="1"/>
</dbReference>
<dbReference type="GO" id="GO:0016874">
    <property type="term" value="F:ligase activity"/>
    <property type="evidence" value="ECO:0007669"/>
    <property type="project" value="UniProtKB-KW"/>
</dbReference>
<sequence length="609" mass="68119">MAGQCTICLSNMNDPVCIPCGHLYCSQCLLDCISSSSEDGYNALCPTCRASFPIVSPELTCLPKYVHRYITPSIRRVYLDTSAVQTLQQKLTASQNQVKNLKKESERLMSFCEKYQNASNVHADGEAKANLEVERLTRLLREQKLATQEAREEVSEWREKHEDLKEQLEQRQKKSSRKRTSNGRDRPQNNDESPDSPTFHFVQFVPIMPKPDPKIIRDMTRKMVLDAGKNGTLSELTPRTIRERLENDLGLEDHALKPLKDVIKDAITKALDNEDVDENEEEKEEQKNLEAEVEVKKPTAKEKKKAEGKPAAKKSSNKPLRSELSSPEAPTKGKKRKSEAAEGAGSSKTKKPRVSSDAKSKDKKAFASAAVVPPSSDFEDNIPAKPTKDNLFSADETTPKKPLLPDDLKVVASSNKPLAIEPEEQPDKSESELSVLIDEPPKRKKKGKAKEPSEANETKERKKRGAASATLSKDEETIKRLKSLINACGVRKVWSKVFKDISDSPSRQIALLRKMLADLGMTGRLSMDQAKSIKENRELASELADVQSFEQTIKNQSSRRSRSAATKEESAEAESEKASDEEENVRPVKRKSNARQSIMAFLENQSDSE</sequence>
<keyword evidence="3" id="KW-0862">Zinc</keyword>
<feature type="region of interest" description="Disordered" evidence="5">
    <location>
        <begin position="162"/>
        <end position="202"/>
    </location>
</feature>
<feature type="compositionally biased region" description="Basic and acidic residues" evidence="5">
    <location>
        <begin position="397"/>
        <end position="409"/>
    </location>
</feature>
<feature type="region of interest" description="Disordered" evidence="5">
    <location>
        <begin position="550"/>
        <end position="609"/>
    </location>
</feature>
<keyword evidence="9" id="KW-1185">Reference proteome</keyword>
<comment type="caution">
    <text evidence="8">The sequence shown here is derived from an EMBL/GenBank/DDBJ whole genome shotgun (WGS) entry which is preliminary data.</text>
</comment>
<dbReference type="Proteomes" id="UP000188533">
    <property type="component" value="Unassembled WGS sequence"/>
</dbReference>
<dbReference type="PROSITE" id="PS51998">
    <property type="entry name" value="DEK_C"/>
    <property type="match status" value="1"/>
</dbReference>
<evidence type="ECO:0000259" key="7">
    <source>
        <dbReference type="PROSITE" id="PS51998"/>
    </source>
</evidence>
<accession>A0A1Q3EM70</accession>
<dbReference type="InterPro" id="IPR017907">
    <property type="entry name" value="Znf_RING_CS"/>
</dbReference>
<keyword evidence="1" id="KW-0479">Metal-binding</keyword>
<gene>
    <name evidence="8" type="ORF">LENED_010354</name>
</gene>
<dbReference type="Gene3D" id="3.30.40.10">
    <property type="entry name" value="Zinc/RING finger domain, C3HC4 (zinc finger)"/>
    <property type="match status" value="1"/>
</dbReference>
<evidence type="ECO:0000256" key="1">
    <source>
        <dbReference type="ARBA" id="ARBA00022723"/>
    </source>
</evidence>
<dbReference type="GO" id="GO:0008270">
    <property type="term" value="F:zinc ion binding"/>
    <property type="evidence" value="ECO:0007669"/>
    <property type="project" value="UniProtKB-KW"/>
</dbReference>
<reference evidence="8 9" key="1">
    <citation type="submission" date="2016-08" db="EMBL/GenBank/DDBJ databases">
        <authorList>
            <consortium name="Lentinula edodes genome sequencing consortium"/>
            <person name="Sakamoto Y."/>
            <person name="Nakade K."/>
            <person name="Sato S."/>
            <person name="Yoshida Y."/>
            <person name="Miyazaki K."/>
            <person name="Natsume S."/>
            <person name="Konno N."/>
        </authorList>
    </citation>
    <scope>NUCLEOTIDE SEQUENCE [LARGE SCALE GENOMIC DNA]</scope>
    <source>
        <strain evidence="8 9">NBRC 111202</strain>
    </source>
</reference>
<feature type="compositionally biased region" description="Basic and acidic residues" evidence="5">
    <location>
        <begin position="354"/>
        <end position="365"/>
    </location>
</feature>
<dbReference type="GO" id="GO:0005634">
    <property type="term" value="C:nucleus"/>
    <property type="evidence" value="ECO:0007669"/>
    <property type="project" value="TreeGrafter"/>
</dbReference>
<evidence type="ECO:0000313" key="9">
    <source>
        <dbReference type="Proteomes" id="UP000188533"/>
    </source>
</evidence>
<feature type="compositionally biased region" description="Basic and acidic residues" evidence="5">
    <location>
        <begin position="449"/>
        <end position="460"/>
    </location>
</feature>
<dbReference type="InterPro" id="IPR013083">
    <property type="entry name" value="Znf_RING/FYVE/PHD"/>
</dbReference>
<dbReference type="PANTHER" id="PTHR15410">
    <property type="entry name" value="HIRA-INTERACTING PROTEIN 3"/>
    <property type="match status" value="1"/>
</dbReference>
<evidence type="ECO:0000256" key="5">
    <source>
        <dbReference type="SAM" id="MobiDB-lite"/>
    </source>
</evidence>
<dbReference type="InterPro" id="IPR014876">
    <property type="entry name" value="DEK_C"/>
</dbReference>
<evidence type="ECO:0000256" key="3">
    <source>
        <dbReference type="ARBA" id="ARBA00022833"/>
    </source>
</evidence>
<feature type="region of interest" description="Disordered" evidence="5">
    <location>
        <begin position="274"/>
        <end position="473"/>
    </location>
</feature>
<feature type="compositionally biased region" description="Basic and acidic residues" evidence="5">
    <location>
        <begin position="565"/>
        <end position="578"/>
    </location>
</feature>
<feature type="domain" description="RING-type" evidence="6">
    <location>
        <begin position="5"/>
        <end position="49"/>
    </location>
</feature>
<dbReference type="AlphaFoldDB" id="A0A1Q3EM70"/>